<proteinExistence type="predicted"/>
<sequence length="89" mass="10160">MRHLTHDKKFEILALFKEGRCRDSLATRYSVSQTTIGGLVSRNDPKKNIKSSRPRKLNENHINFVVERVNESPHVSSIQLATELTEEVG</sequence>
<dbReference type="InterPro" id="IPR009057">
    <property type="entry name" value="Homeodomain-like_sf"/>
</dbReference>
<dbReference type="Proteomes" id="UP000078046">
    <property type="component" value="Unassembled WGS sequence"/>
</dbReference>
<dbReference type="SUPFAM" id="SSF46689">
    <property type="entry name" value="Homeodomain-like"/>
    <property type="match status" value="1"/>
</dbReference>
<keyword evidence="2" id="KW-1185">Reference proteome</keyword>
<protein>
    <recommendedName>
        <fullName evidence="3">HTH psq-type domain-containing protein</fullName>
    </recommendedName>
</protein>
<gene>
    <name evidence="1" type="ORF">A3Q56_00065</name>
</gene>
<organism evidence="1 2">
    <name type="scientific">Intoshia linei</name>
    <dbReference type="NCBI Taxonomy" id="1819745"/>
    <lineage>
        <taxon>Eukaryota</taxon>
        <taxon>Metazoa</taxon>
        <taxon>Spiralia</taxon>
        <taxon>Lophotrochozoa</taxon>
        <taxon>Mesozoa</taxon>
        <taxon>Orthonectida</taxon>
        <taxon>Rhopaluridae</taxon>
        <taxon>Intoshia</taxon>
    </lineage>
</organism>
<dbReference type="EMBL" id="LWCA01000002">
    <property type="protein sequence ID" value="OAF72185.1"/>
    <property type="molecule type" value="Genomic_DNA"/>
</dbReference>
<evidence type="ECO:0000313" key="2">
    <source>
        <dbReference type="Proteomes" id="UP000078046"/>
    </source>
</evidence>
<dbReference type="AlphaFoldDB" id="A0A177BD92"/>
<comment type="caution">
    <text evidence="1">The sequence shown here is derived from an EMBL/GenBank/DDBJ whole genome shotgun (WGS) entry which is preliminary data.</text>
</comment>
<evidence type="ECO:0000313" key="1">
    <source>
        <dbReference type="EMBL" id="OAF72185.1"/>
    </source>
</evidence>
<evidence type="ECO:0008006" key="3">
    <source>
        <dbReference type="Google" id="ProtNLM"/>
    </source>
</evidence>
<accession>A0A177BD92</accession>
<name>A0A177BD92_9BILA</name>
<reference evidence="1 2" key="1">
    <citation type="submission" date="2016-04" db="EMBL/GenBank/DDBJ databases">
        <title>The genome of Intoshia linei affirms orthonectids as highly simplified spiralians.</title>
        <authorList>
            <person name="Mikhailov K.V."/>
            <person name="Slusarev G.S."/>
            <person name="Nikitin M.A."/>
            <person name="Logacheva M.D."/>
            <person name="Penin A."/>
            <person name="Aleoshin V."/>
            <person name="Panchin Y.V."/>
        </authorList>
    </citation>
    <scope>NUCLEOTIDE SEQUENCE [LARGE SCALE GENOMIC DNA]</scope>
    <source>
        <strain evidence="1">Intl2013</strain>
        <tissue evidence="1">Whole animal</tissue>
    </source>
</reference>